<protein>
    <recommendedName>
        <fullName evidence="5">Fibronectin type-III domain-containing protein</fullName>
    </recommendedName>
</protein>
<keyword evidence="2" id="KW-0812">Transmembrane</keyword>
<evidence type="ECO:0000256" key="1">
    <source>
        <dbReference type="SAM" id="MobiDB-lite"/>
    </source>
</evidence>
<organism evidence="3 4">
    <name type="scientific">Candidatus Yanofskybacteria bacterium GW2011_GWA2_44_9</name>
    <dbReference type="NCBI Taxonomy" id="1619025"/>
    <lineage>
        <taxon>Bacteria</taxon>
        <taxon>Candidatus Yanofskyibacteriota</taxon>
    </lineage>
</organism>
<proteinExistence type="predicted"/>
<feature type="region of interest" description="Disordered" evidence="1">
    <location>
        <begin position="275"/>
        <end position="296"/>
    </location>
</feature>
<feature type="transmembrane region" description="Helical" evidence="2">
    <location>
        <begin position="529"/>
        <end position="548"/>
    </location>
</feature>
<dbReference type="SUPFAM" id="SSF49265">
    <property type="entry name" value="Fibronectin type III"/>
    <property type="match status" value="2"/>
</dbReference>
<evidence type="ECO:0000256" key="2">
    <source>
        <dbReference type="SAM" id="Phobius"/>
    </source>
</evidence>
<gene>
    <name evidence="3" type="ORF">UW79_C0001G0039</name>
</gene>
<keyword evidence="2" id="KW-1133">Transmembrane helix</keyword>
<sequence>MCYNKYVKKISFLVLIFVFTPLVSFGHGSPFFEFNPDNSSFLYPVSVDSPSEIFMPQNDFLGGLDLWLDNSGSSGTATFELRNQAGTLVASKTATIPTISPIAGGQRFHIDFNQIAVTNNSNYTLRIITGMPNLRIHYSSRIQFIGHNAPYSSQYINGVANIDSEEREFSFKFALYETFETVPPVLSNISTTPVSTNQTRLDFNSTEPVDYSMAYGLAGQGYNQNINFSGAYQYCGPGIDFCSIAMSTIPDQTYNYILTVRDIWGNQVQAAGSFDSGEVSPAQTVSPTPTPIPSGTPDSSPLVISDFFINEATDRSVEVSWHTDRAANSYLLISFSSDFITVTAVSDNTFELEHLLKTGDVLDPNKTYFARVTSYDAFGSVASQTIAFTTLKVPSLTPTPLLTPTPPPPPSPIPPSPIPPPDGSPTPAPTPLPENNVLYIQSGNGFYTVQWSTSSGGEPEEGYRVDIFDNNKNLIKQITLPRGVSEATITGIPDGEYYAVVYADEGRVMEKVGPPTSLKIGDEDFTGRLLALWPYLTVVIAALILFVFRDRLLKLIRKPAQPPIK</sequence>
<accession>A0A0G1KGW9</accession>
<feature type="region of interest" description="Disordered" evidence="1">
    <location>
        <begin position="399"/>
        <end position="435"/>
    </location>
</feature>
<name>A0A0G1KGW9_9BACT</name>
<evidence type="ECO:0008006" key="5">
    <source>
        <dbReference type="Google" id="ProtNLM"/>
    </source>
</evidence>
<evidence type="ECO:0000313" key="3">
    <source>
        <dbReference type="EMBL" id="KKT82783.1"/>
    </source>
</evidence>
<comment type="caution">
    <text evidence="3">The sequence shown here is derived from an EMBL/GenBank/DDBJ whole genome shotgun (WGS) entry which is preliminary data.</text>
</comment>
<dbReference type="AlphaFoldDB" id="A0A0G1KGW9"/>
<reference evidence="3 4" key="1">
    <citation type="journal article" date="2015" name="Nature">
        <title>rRNA introns, odd ribosomes, and small enigmatic genomes across a large radiation of phyla.</title>
        <authorList>
            <person name="Brown C.T."/>
            <person name="Hug L.A."/>
            <person name="Thomas B.C."/>
            <person name="Sharon I."/>
            <person name="Castelle C.J."/>
            <person name="Singh A."/>
            <person name="Wilkins M.J."/>
            <person name="Williams K.H."/>
            <person name="Banfield J.F."/>
        </authorList>
    </citation>
    <scope>NUCLEOTIDE SEQUENCE [LARGE SCALE GENOMIC DNA]</scope>
</reference>
<dbReference type="EMBL" id="LCJR01000001">
    <property type="protein sequence ID" value="KKT82783.1"/>
    <property type="molecule type" value="Genomic_DNA"/>
</dbReference>
<keyword evidence="2" id="KW-0472">Membrane</keyword>
<dbReference type="InterPro" id="IPR036116">
    <property type="entry name" value="FN3_sf"/>
</dbReference>
<evidence type="ECO:0000313" key="4">
    <source>
        <dbReference type="Proteomes" id="UP000034032"/>
    </source>
</evidence>
<dbReference type="Proteomes" id="UP000034032">
    <property type="component" value="Unassembled WGS sequence"/>
</dbReference>
<feature type="compositionally biased region" description="Pro residues" evidence="1">
    <location>
        <begin position="401"/>
        <end position="432"/>
    </location>
</feature>